<proteinExistence type="predicted"/>
<accession>A0A0N1PB99</accession>
<reference evidence="1 2" key="1">
    <citation type="journal article" date="2015" name="PLoS Pathog.">
        <title>Leptomonas seymouri: Adaptations to the Dixenous Life Cycle Analyzed by Genome Sequencing, Transcriptome Profiling and Co-infection with Leishmania donovani.</title>
        <authorList>
            <person name="Kraeva N."/>
            <person name="Butenko A."/>
            <person name="Hlavacova J."/>
            <person name="Kostygov A."/>
            <person name="Myskova J."/>
            <person name="Grybchuk D."/>
            <person name="Lestinova T."/>
            <person name="Votypka J."/>
            <person name="Volf P."/>
            <person name="Opperdoes F."/>
            <person name="Flegontov P."/>
            <person name="Lukes J."/>
            <person name="Yurchenko V."/>
        </authorList>
    </citation>
    <scope>NUCLEOTIDE SEQUENCE [LARGE SCALE GENOMIC DNA]</scope>
    <source>
        <strain evidence="1 2">ATCC 30220</strain>
    </source>
</reference>
<keyword evidence="2" id="KW-1185">Reference proteome</keyword>
<comment type="caution">
    <text evidence="1">The sequence shown here is derived from an EMBL/GenBank/DDBJ whole genome shotgun (WGS) entry which is preliminary data.</text>
</comment>
<dbReference type="Proteomes" id="UP000038009">
    <property type="component" value="Unassembled WGS sequence"/>
</dbReference>
<dbReference type="AlphaFoldDB" id="A0A0N1PB99"/>
<name>A0A0N1PB99_LEPSE</name>
<sequence>MWKAGRLLMCTDGSITDALDDVDEPEGVSVEVGEHALAVAQSLAVTAGSAVTLILVCHFVGKQPQKLFIEMSTELRLGRSPQEGGMDPVKEFALRVSKCSADMALHDAGSVPSRPEL</sequence>
<dbReference type="VEuPathDB" id="TriTrypDB:Lsey_0412_0010"/>
<protein>
    <submittedName>
        <fullName evidence="1">Uncharacterized protein</fullName>
    </submittedName>
</protein>
<evidence type="ECO:0000313" key="2">
    <source>
        <dbReference type="Proteomes" id="UP000038009"/>
    </source>
</evidence>
<organism evidence="1 2">
    <name type="scientific">Leptomonas seymouri</name>
    <dbReference type="NCBI Taxonomy" id="5684"/>
    <lineage>
        <taxon>Eukaryota</taxon>
        <taxon>Discoba</taxon>
        <taxon>Euglenozoa</taxon>
        <taxon>Kinetoplastea</taxon>
        <taxon>Metakinetoplastina</taxon>
        <taxon>Trypanosomatida</taxon>
        <taxon>Trypanosomatidae</taxon>
        <taxon>Leishmaniinae</taxon>
        <taxon>Leptomonas</taxon>
    </lineage>
</organism>
<gene>
    <name evidence="1" type="ORF">ABL78_7750</name>
</gene>
<evidence type="ECO:0000313" key="1">
    <source>
        <dbReference type="EMBL" id="KPI83222.1"/>
    </source>
</evidence>
<dbReference type="EMBL" id="LJSK01000412">
    <property type="protein sequence ID" value="KPI83222.1"/>
    <property type="molecule type" value="Genomic_DNA"/>
</dbReference>